<accession>A0A087SK49</accession>
<evidence type="ECO:0000256" key="1">
    <source>
        <dbReference type="ARBA" id="ARBA00022741"/>
    </source>
</evidence>
<dbReference type="InterPro" id="IPR036627">
    <property type="entry name" value="CobW-likC_sf"/>
</dbReference>
<dbReference type="PANTHER" id="PTHR13748">
    <property type="entry name" value="COBW-RELATED"/>
    <property type="match status" value="1"/>
</dbReference>
<dbReference type="EMBL" id="QOKY01000128">
    <property type="protein sequence ID" value="RMZ57182.1"/>
    <property type="molecule type" value="Genomic_DNA"/>
</dbReference>
<dbReference type="PANTHER" id="PTHR13748:SF31">
    <property type="entry name" value="ZINC-REGULATED GTPASE METALLOPROTEIN ACTIVATOR 1A-RELATED"/>
    <property type="match status" value="1"/>
</dbReference>
<evidence type="ECO:0000256" key="3">
    <source>
        <dbReference type="ARBA" id="ARBA00022833"/>
    </source>
</evidence>
<dbReference type="SUPFAM" id="SSF90002">
    <property type="entry name" value="Hypothetical protein YjiA, C-terminal domain"/>
    <property type="match status" value="1"/>
</dbReference>
<dbReference type="STRING" id="3075.A0A087SK49"/>
<comment type="similarity">
    <text evidence="6">Belongs to the SIMIBI class G3E GTPase family. ZNG1 subfamily.</text>
</comment>
<reference evidence="11" key="4">
    <citation type="submission" date="2018-10" db="EMBL/GenBank/DDBJ databases">
        <authorList>
            <person name="Hovde B."/>
            <person name="Zhang X."/>
        </authorList>
    </citation>
    <scope>NUCLEOTIDE SEQUENCE [LARGE SCALE GENOMIC DNA]</scope>
    <source>
        <strain evidence="11">UTEX 25</strain>
    </source>
</reference>
<dbReference type="InterPro" id="IPR011629">
    <property type="entry name" value="CobW-like_C"/>
</dbReference>
<dbReference type="GO" id="GO:0005525">
    <property type="term" value="F:GTP binding"/>
    <property type="evidence" value="ECO:0007669"/>
    <property type="project" value="UniProtKB-KW"/>
</dbReference>
<evidence type="ECO:0000256" key="7">
    <source>
        <dbReference type="ARBA" id="ARBA00049117"/>
    </source>
</evidence>
<dbReference type="Pfam" id="PF07683">
    <property type="entry name" value="CobW_C"/>
    <property type="match status" value="1"/>
</dbReference>
<dbReference type="Pfam" id="PF02492">
    <property type="entry name" value="cobW"/>
    <property type="match status" value="1"/>
</dbReference>
<feature type="domain" description="CobW C-terminal" evidence="8">
    <location>
        <begin position="311"/>
        <end position="408"/>
    </location>
</feature>
<sequence>MGPTERDMDADDEVPMAVSLTEQAGTTRATREIPSYRQNLSLDGPLKPVPVTLITGYLGAGKSTLINRILNTQHGYRCAVLMNEFGESADVERALIKEPEGEEASPLANWVQLENGCICCSVKNDMVKALEALLQQRASFDYILIETTGLANPGPVAAALWTDAELEAGVCLDAVVTVVDARNIRRQLADPPGEGAEVCEAAAQIAFADVVLLNKEDLVSEEELRAAHAELAGINGSAAVLACARCGVDLKYILDTGIYSGTGRLGVEEDPDACRPGCSDPCHRHGVSHGHDSKGQHRRGHAPDTVHASDIWAVTLRCEKPLDLRRLRLWMDGLLWERRSHGPDLFRVKAVLSLAGEGRRHVMQAVHDLYDVVPAAPWAEGEARASKLVLIGRRLEEGSLQRGLDECVAS</sequence>
<evidence type="ECO:0000256" key="5">
    <source>
        <dbReference type="ARBA" id="ARBA00023186"/>
    </source>
</evidence>
<keyword evidence="2" id="KW-0378">Hydrolase</keyword>
<dbReference type="GO" id="GO:0016787">
    <property type="term" value="F:hydrolase activity"/>
    <property type="evidence" value="ECO:0007669"/>
    <property type="project" value="UniProtKB-KW"/>
</dbReference>
<evidence type="ECO:0000313" key="12">
    <source>
        <dbReference type="Proteomes" id="UP000028924"/>
    </source>
</evidence>
<evidence type="ECO:0000256" key="6">
    <source>
        <dbReference type="ARBA" id="ARBA00034320"/>
    </source>
</evidence>
<dbReference type="GO" id="GO:0005737">
    <property type="term" value="C:cytoplasm"/>
    <property type="evidence" value="ECO:0007669"/>
    <property type="project" value="TreeGrafter"/>
</dbReference>
<keyword evidence="12" id="KW-1185">Reference proteome</keyword>
<gene>
    <name evidence="11" type="ORF">APUTEX25_004016</name>
    <name evidence="10" type="ORF">F751_6254</name>
    <name evidence="9" type="ORF">g.15814</name>
</gene>
<keyword evidence="5" id="KW-0143">Chaperone</keyword>
<proteinExistence type="inferred from homology"/>
<reference evidence="11" key="5">
    <citation type="submission" date="2018-11" db="EMBL/GenBank/DDBJ databases">
        <title>Characterization of plant carbon substrate utilization by Auxenochlorella protothecoides.</title>
        <authorList>
            <person name="Vogler B.W."/>
            <person name="Starkenburg S.R."/>
            <person name="Sudasinghe N."/>
            <person name="Schambach J.Y."/>
            <person name="Rollin J.A."/>
            <person name="Pattathil S."/>
            <person name="Barry A.N."/>
        </authorList>
    </citation>
    <scope>NUCLEOTIDE SEQUENCE [LARGE SCALE GENOMIC DNA]</scope>
    <source>
        <strain evidence="11">UTEX 25</strain>
    </source>
</reference>
<dbReference type="KEGG" id="apro:F751_6254"/>
<dbReference type="Proteomes" id="UP000279271">
    <property type="component" value="Unassembled WGS sequence"/>
</dbReference>
<evidence type="ECO:0000313" key="10">
    <source>
        <dbReference type="EMBL" id="KFM26103.1"/>
    </source>
</evidence>
<evidence type="ECO:0000313" key="9">
    <source>
        <dbReference type="EMBL" id="JAT74577.1"/>
    </source>
</evidence>
<dbReference type="Gene3D" id="3.30.1220.10">
    <property type="entry name" value="CobW-like, C-terminal domain"/>
    <property type="match status" value="1"/>
</dbReference>
<evidence type="ECO:0000256" key="2">
    <source>
        <dbReference type="ARBA" id="ARBA00022801"/>
    </source>
</evidence>
<dbReference type="InterPro" id="IPR027417">
    <property type="entry name" value="P-loop_NTPase"/>
</dbReference>
<name>A0A087SK49_AUXPR</name>
<evidence type="ECO:0000256" key="4">
    <source>
        <dbReference type="ARBA" id="ARBA00023134"/>
    </source>
</evidence>
<evidence type="ECO:0000313" key="13">
    <source>
        <dbReference type="Proteomes" id="UP000279271"/>
    </source>
</evidence>
<dbReference type="RefSeq" id="XP_011398999.1">
    <property type="nucleotide sequence ID" value="XM_011400697.1"/>
</dbReference>
<evidence type="ECO:0000313" key="11">
    <source>
        <dbReference type="EMBL" id="RMZ57182.1"/>
    </source>
</evidence>
<comment type="catalytic activity">
    <reaction evidence="7">
        <text>GTP + H2O = GDP + phosphate + H(+)</text>
        <dbReference type="Rhea" id="RHEA:19669"/>
        <dbReference type="ChEBI" id="CHEBI:15377"/>
        <dbReference type="ChEBI" id="CHEBI:15378"/>
        <dbReference type="ChEBI" id="CHEBI:37565"/>
        <dbReference type="ChEBI" id="CHEBI:43474"/>
        <dbReference type="ChEBI" id="CHEBI:58189"/>
    </reaction>
    <physiologicalReaction direction="left-to-right" evidence="7">
        <dbReference type="Rhea" id="RHEA:19670"/>
    </physiologicalReaction>
</comment>
<organism evidence="10 12">
    <name type="scientific">Auxenochlorella protothecoides</name>
    <name type="common">Green microalga</name>
    <name type="synonym">Chlorella protothecoides</name>
    <dbReference type="NCBI Taxonomy" id="3075"/>
    <lineage>
        <taxon>Eukaryota</taxon>
        <taxon>Viridiplantae</taxon>
        <taxon>Chlorophyta</taxon>
        <taxon>core chlorophytes</taxon>
        <taxon>Trebouxiophyceae</taxon>
        <taxon>Chlorellales</taxon>
        <taxon>Chlorellaceae</taxon>
        <taxon>Auxenochlorella</taxon>
    </lineage>
</organism>
<keyword evidence="3" id="KW-0862">Zinc</keyword>
<dbReference type="EMBL" id="GDKF01004045">
    <property type="protein sequence ID" value="JAT74577.1"/>
    <property type="molecule type" value="Transcribed_RNA"/>
</dbReference>
<dbReference type="GeneID" id="23617645"/>
<dbReference type="OrthoDB" id="258627at2759"/>
<dbReference type="EMBL" id="KL662126">
    <property type="protein sequence ID" value="KFM26103.1"/>
    <property type="molecule type" value="Genomic_DNA"/>
</dbReference>
<reference evidence="9" key="2">
    <citation type="submission" date="2015-08" db="EMBL/GenBank/DDBJ databases">
        <authorList>
            <person name="Babu N.S."/>
            <person name="Beckwith C.J."/>
            <person name="Beseler K.G."/>
            <person name="Brison A."/>
            <person name="Carone J.V."/>
            <person name="Caskin T.P."/>
            <person name="Diamond M."/>
            <person name="Durham M.E."/>
            <person name="Foxe J.M."/>
            <person name="Go M."/>
            <person name="Henderson B.A."/>
            <person name="Jones I.B."/>
            <person name="McGettigan J.A."/>
            <person name="Micheletti S.J."/>
            <person name="Nasrallah M.E."/>
            <person name="Ortiz D."/>
            <person name="Piller C.R."/>
            <person name="Privatt S.R."/>
            <person name="Schneider S.L."/>
            <person name="Sharp S."/>
            <person name="Smith T.C."/>
            <person name="Stanton J.D."/>
            <person name="Ullery H.E."/>
            <person name="Wilson R.J."/>
            <person name="Serrano M.G."/>
            <person name="Buck G."/>
            <person name="Lee V."/>
            <person name="Wang Y."/>
            <person name="Carvalho R."/>
            <person name="Voegtly L."/>
            <person name="Shi R."/>
            <person name="Duckworth R."/>
            <person name="Johnson A."/>
            <person name="Loviza R."/>
            <person name="Walstead R."/>
            <person name="Shah Z."/>
            <person name="Kiflezghi M."/>
            <person name="Wade K."/>
            <person name="Ball S.L."/>
            <person name="Bradley K.W."/>
            <person name="Asai D.J."/>
            <person name="Bowman C.A."/>
            <person name="Russell D.A."/>
            <person name="Pope W.H."/>
            <person name="Jacobs-Sera D."/>
            <person name="Hendrix R.W."/>
            <person name="Hatfull G.F."/>
        </authorList>
    </citation>
    <scope>NUCLEOTIDE SEQUENCE</scope>
</reference>
<dbReference type="InterPro" id="IPR003495">
    <property type="entry name" value="CobW/HypB/UreG_nucleotide-bd"/>
</dbReference>
<dbReference type="Gene3D" id="3.40.50.300">
    <property type="entry name" value="P-loop containing nucleotide triphosphate hydrolases"/>
    <property type="match status" value="1"/>
</dbReference>
<dbReference type="AlphaFoldDB" id="A0A087SK49"/>
<dbReference type="InterPro" id="IPR051316">
    <property type="entry name" value="Zinc-reg_GTPase_activator"/>
</dbReference>
<keyword evidence="4" id="KW-0342">GTP-binding</keyword>
<reference evidence="13" key="3">
    <citation type="journal article" date="2018" name="Algal Res.">
        <title>Characterization of plant carbon substrate utilization by Auxenochlorella protothecoides.</title>
        <authorList>
            <person name="Vogler B.W."/>
            <person name="Starkenburg S.R."/>
            <person name="Sudasinghe N."/>
            <person name="Schambach J.Y."/>
            <person name="Rollin J.A."/>
            <person name="Pattathil S."/>
            <person name="Barry A.N."/>
        </authorList>
    </citation>
    <scope>NUCLEOTIDE SEQUENCE [LARGE SCALE GENOMIC DNA]</scope>
    <source>
        <strain evidence="13">UTEX 25</strain>
    </source>
</reference>
<evidence type="ECO:0000259" key="8">
    <source>
        <dbReference type="SMART" id="SM00833"/>
    </source>
</evidence>
<keyword evidence="1" id="KW-0547">Nucleotide-binding</keyword>
<dbReference type="SUPFAM" id="SSF52540">
    <property type="entry name" value="P-loop containing nucleoside triphosphate hydrolases"/>
    <property type="match status" value="1"/>
</dbReference>
<dbReference type="eggNOG" id="KOG2743">
    <property type="taxonomic scope" value="Eukaryota"/>
</dbReference>
<dbReference type="Proteomes" id="UP000028924">
    <property type="component" value="Unassembled WGS sequence"/>
</dbReference>
<dbReference type="SMART" id="SM00833">
    <property type="entry name" value="CobW_C"/>
    <property type="match status" value="1"/>
</dbReference>
<dbReference type="CDD" id="cd03112">
    <property type="entry name" value="CobW-like"/>
    <property type="match status" value="1"/>
</dbReference>
<protein>
    <submittedName>
        <fullName evidence="10">COBW domain-containing protein 2</fullName>
    </submittedName>
</protein>
<reference evidence="10 12" key="1">
    <citation type="journal article" date="2014" name="BMC Genomics">
        <title>Oil accumulation mechanisms of the oleaginous microalga Chlorella protothecoides revealed through its genome, transcriptomes, and proteomes.</title>
        <authorList>
            <person name="Gao C."/>
            <person name="Wang Y."/>
            <person name="Shen Y."/>
            <person name="Yan D."/>
            <person name="He X."/>
            <person name="Dai J."/>
            <person name="Wu Q."/>
        </authorList>
    </citation>
    <scope>NUCLEOTIDE SEQUENCE [LARGE SCALE GENOMIC DNA]</scope>
    <source>
        <strain evidence="10 12">0710</strain>
    </source>
</reference>